<protein>
    <submittedName>
        <fullName evidence="1">Uncharacterized protein</fullName>
    </submittedName>
</protein>
<evidence type="ECO:0000313" key="2">
    <source>
        <dbReference type="Proteomes" id="UP001283361"/>
    </source>
</evidence>
<evidence type="ECO:0000313" key="1">
    <source>
        <dbReference type="EMBL" id="KAK3701165.1"/>
    </source>
</evidence>
<organism evidence="1 2">
    <name type="scientific">Elysia crispata</name>
    <name type="common">lettuce slug</name>
    <dbReference type="NCBI Taxonomy" id="231223"/>
    <lineage>
        <taxon>Eukaryota</taxon>
        <taxon>Metazoa</taxon>
        <taxon>Spiralia</taxon>
        <taxon>Lophotrochozoa</taxon>
        <taxon>Mollusca</taxon>
        <taxon>Gastropoda</taxon>
        <taxon>Heterobranchia</taxon>
        <taxon>Euthyneura</taxon>
        <taxon>Panpulmonata</taxon>
        <taxon>Sacoglossa</taxon>
        <taxon>Placobranchoidea</taxon>
        <taxon>Plakobranchidae</taxon>
        <taxon>Elysia</taxon>
    </lineage>
</organism>
<dbReference type="Proteomes" id="UP001283361">
    <property type="component" value="Unassembled WGS sequence"/>
</dbReference>
<reference evidence="1" key="1">
    <citation type="journal article" date="2023" name="G3 (Bethesda)">
        <title>A reference genome for the long-term kleptoplast-retaining sea slug Elysia crispata morphotype clarki.</title>
        <authorList>
            <person name="Eastman K.E."/>
            <person name="Pendleton A.L."/>
            <person name="Shaikh M.A."/>
            <person name="Suttiyut T."/>
            <person name="Ogas R."/>
            <person name="Tomko P."/>
            <person name="Gavelis G."/>
            <person name="Widhalm J.R."/>
            <person name="Wisecaver J.H."/>
        </authorList>
    </citation>
    <scope>NUCLEOTIDE SEQUENCE</scope>
    <source>
        <strain evidence="1">ECLA1</strain>
    </source>
</reference>
<gene>
    <name evidence="1" type="ORF">RRG08_029637</name>
</gene>
<keyword evidence="2" id="KW-1185">Reference proteome</keyword>
<proteinExistence type="predicted"/>
<accession>A0AAE1CJN0</accession>
<dbReference type="EMBL" id="JAWDGP010007897">
    <property type="protein sequence ID" value="KAK3701165.1"/>
    <property type="molecule type" value="Genomic_DNA"/>
</dbReference>
<sequence>MCKLTPRVSQLEQSTLDSIKESERVQCISVAAILASGLDKAADDSIVRRCTDRYMEIILASSLVGREAVGRLVIAQRMSYGDQWSKPAQ</sequence>
<comment type="caution">
    <text evidence="1">The sequence shown here is derived from an EMBL/GenBank/DDBJ whole genome shotgun (WGS) entry which is preliminary data.</text>
</comment>
<name>A0AAE1CJN0_9GAST</name>
<dbReference type="AlphaFoldDB" id="A0AAE1CJN0"/>